<keyword evidence="2 3" id="KW-0040">ANK repeat</keyword>
<name>A0A8S1J329_9CHLO</name>
<feature type="repeat" description="ANK" evidence="3">
    <location>
        <begin position="39"/>
        <end position="71"/>
    </location>
</feature>
<dbReference type="GO" id="GO:0000976">
    <property type="term" value="F:transcription cis-regulatory region binding"/>
    <property type="evidence" value="ECO:0007669"/>
    <property type="project" value="TreeGrafter"/>
</dbReference>
<dbReference type="PANTHER" id="PTHR24193">
    <property type="entry name" value="ANKYRIN REPEAT PROTEIN"/>
    <property type="match status" value="1"/>
</dbReference>
<dbReference type="SMART" id="SM00248">
    <property type="entry name" value="ANK"/>
    <property type="match status" value="3"/>
</dbReference>
<keyword evidence="5" id="KW-1185">Reference proteome</keyword>
<reference evidence="4" key="1">
    <citation type="submission" date="2020-12" db="EMBL/GenBank/DDBJ databases">
        <authorList>
            <person name="Iha C."/>
        </authorList>
    </citation>
    <scope>NUCLEOTIDE SEQUENCE</scope>
</reference>
<dbReference type="Gene3D" id="1.25.40.20">
    <property type="entry name" value="Ankyrin repeat-containing domain"/>
    <property type="match status" value="2"/>
</dbReference>
<evidence type="ECO:0000256" key="1">
    <source>
        <dbReference type="ARBA" id="ARBA00022737"/>
    </source>
</evidence>
<dbReference type="PANTHER" id="PTHR24193:SF121">
    <property type="entry name" value="ADA2A-CONTAINING COMPLEX COMPONENT 3, ISOFORM D"/>
    <property type="match status" value="1"/>
</dbReference>
<dbReference type="SUPFAM" id="SSF48403">
    <property type="entry name" value="Ankyrin repeat"/>
    <property type="match status" value="1"/>
</dbReference>
<proteinExistence type="predicted"/>
<accession>A0A8S1J329</accession>
<gene>
    <name evidence="4" type="ORF">OSTQU699_LOCUS5927</name>
</gene>
<dbReference type="GO" id="GO:0005634">
    <property type="term" value="C:nucleus"/>
    <property type="evidence" value="ECO:0007669"/>
    <property type="project" value="TreeGrafter"/>
</dbReference>
<dbReference type="InterPro" id="IPR050663">
    <property type="entry name" value="Ankyrin-SOCS_Box"/>
</dbReference>
<dbReference type="PROSITE" id="PS50297">
    <property type="entry name" value="ANK_REP_REGION"/>
    <property type="match status" value="3"/>
</dbReference>
<dbReference type="PROSITE" id="PS50088">
    <property type="entry name" value="ANK_REPEAT"/>
    <property type="match status" value="3"/>
</dbReference>
<dbReference type="GO" id="GO:0045944">
    <property type="term" value="P:positive regulation of transcription by RNA polymerase II"/>
    <property type="evidence" value="ECO:0007669"/>
    <property type="project" value="TreeGrafter"/>
</dbReference>
<evidence type="ECO:0000313" key="4">
    <source>
        <dbReference type="EMBL" id="CAD7700568.1"/>
    </source>
</evidence>
<dbReference type="Pfam" id="PF12796">
    <property type="entry name" value="Ank_2"/>
    <property type="match status" value="2"/>
</dbReference>
<protein>
    <submittedName>
        <fullName evidence="4">Uncharacterized protein</fullName>
    </submittedName>
</protein>
<organism evidence="4 5">
    <name type="scientific">Ostreobium quekettii</name>
    <dbReference type="NCBI Taxonomy" id="121088"/>
    <lineage>
        <taxon>Eukaryota</taxon>
        <taxon>Viridiplantae</taxon>
        <taxon>Chlorophyta</taxon>
        <taxon>core chlorophytes</taxon>
        <taxon>Ulvophyceae</taxon>
        <taxon>TCBD clade</taxon>
        <taxon>Bryopsidales</taxon>
        <taxon>Ostreobineae</taxon>
        <taxon>Ostreobiaceae</taxon>
        <taxon>Ostreobium</taxon>
    </lineage>
</organism>
<dbReference type="Proteomes" id="UP000708148">
    <property type="component" value="Unassembled WGS sequence"/>
</dbReference>
<evidence type="ECO:0000256" key="2">
    <source>
        <dbReference type="ARBA" id="ARBA00023043"/>
    </source>
</evidence>
<feature type="repeat" description="ANK" evidence="3">
    <location>
        <begin position="114"/>
        <end position="146"/>
    </location>
</feature>
<keyword evidence="1" id="KW-0677">Repeat</keyword>
<feature type="repeat" description="ANK" evidence="3">
    <location>
        <begin position="6"/>
        <end position="38"/>
    </location>
</feature>
<dbReference type="InterPro" id="IPR036770">
    <property type="entry name" value="Ankyrin_rpt-contain_sf"/>
</dbReference>
<sequence length="162" mass="17090">MGNVQHGCTALAGASLGGYNTTVELLLSRGAHVDSVDKDGDTPLSGAIYKGHPSTVELLLKHGANTDIQNETGATPLLLIWQKMWHEKTDEQTAAKIVQIMSDYGAALEVPNKNGMTPLMAAASDGHTAAAELLLSKGASVTPTDEVTLHERRLECSMSPVN</sequence>
<dbReference type="InterPro" id="IPR002110">
    <property type="entry name" value="Ankyrin_rpt"/>
</dbReference>
<dbReference type="EMBL" id="CAJHUC010001296">
    <property type="protein sequence ID" value="CAD7700568.1"/>
    <property type="molecule type" value="Genomic_DNA"/>
</dbReference>
<dbReference type="AlphaFoldDB" id="A0A8S1J329"/>
<evidence type="ECO:0000313" key="5">
    <source>
        <dbReference type="Proteomes" id="UP000708148"/>
    </source>
</evidence>
<dbReference type="OrthoDB" id="4062651at2759"/>
<evidence type="ECO:0000256" key="3">
    <source>
        <dbReference type="PROSITE-ProRule" id="PRU00023"/>
    </source>
</evidence>
<comment type="caution">
    <text evidence="4">The sequence shown here is derived from an EMBL/GenBank/DDBJ whole genome shotgun (WGS) entry which is preliminary data.</text>
</comment>